<feature type="compositionally biased region" description="Basic and acidic residues" evidence="1">
    <location>
        <begin position="25"/>
        <end position="51"/>
    </location>
</feature>
<organism evidence="2 3">
    <name type="scientific">Ceratocystis fimbriata CBS 114723</name>
    <dbReference type="NCBI Taxonomy" id="1035309"/>
    <lineage>
        <taxon>Eukaryota</taxon>
        <taxon>Fungi</taxon>
        <taxon>Dikarya</taxon>
        <taxon>Ascomycota</taxon>
        <taxon>Pezizomycotina</taxon>
        <taxon>Sordariomycetes</taxon>
        <taxon>Hypocreomycetidae</taxon>
        <taxon>Microascales</taxon>
        <taxon>Ceratocystidaceae</taxon>
        <taxon>Ceratocystis</taxon>
    </lineage>
</organism>
<dbReference type="AlphaFoldDB" id="A0A2C5XJS4"/>
<evidence type="ECO:0000313" key="3">
    <source>
        <dbReference type="Proteomes" id="UP000222788"/>
    </source>
</evidence>
<reference evidence="2 3" key="1">
    <citation type="journal article" date="2013" name="Fungal Biol.">
        <title>Analysis of microsatellite markers in the genome of the plant pathogen Ceratocystis fimbriata.</title>
        <authorList>
            <person name="Simpson M.C."/>
            <person name="Wilken P.M."/>
            <person name="Coetzee M.P."/>
            <person name="Wingfield M.J."/>
            <person name="Wingfield B.D."/>
        </authorList>
    </citation>
    <scope>NUCLEOTIDE SEQUENCE [LARGE SCALE GENOMIC DNA]</scope>
    <source>
        <strain evidence="2 3">CBS 114723</strain>
    </source>
</reference>
<protein>
    <submittedName>
        <fullName evidence="2">Uncharacterized protein</fullName>
    </submittedName>
</protein>
<sequence>MAFSDNFQQCIHWCGDGEEVENEENDGKNNGKSDDGDHEDSGVHINVKSDADDMALQLVTSRQTRICRLH</sequence>
<reference evidence="2 3" key="2">
    <citation type="journal article" date="2013" name="IMA Fungus">
        <title>IMA Genome-F 1: Ceratocystis fimbriata: Draft nuclear genome sequence for the plant pathogen, Ceratocystis fimbriata.</title>
        <authorList>
            <person name="Wilken P.M."/>
            <person name="Steenkamp E.T."/>
            <person name="Wingfield M.J."/>
            <person name="de Beer Z.W."/>
            <person name="Wingfield B.D."/>
        </authorList>
    </citation>
    <scope>NUCLEOTIDE SEQUENCE [LARGE SCALE GENOMIC DNA]</scope>
    <source>
        <strain evidence="2 3">CBS 114723</strain>
    </source>
</reference>
<dbReference type="EMBL" id="APWK03000008">
    <property type="protein sequence ID" value="PHH55771.1"/>
    <property type="molecule type" value="Genomic_DNA"/>
</dbReference>
<keyword evidence="3" id="KW-1185">Reference proteome</keyword>
<proteinExistence type="predicted"/>
<evidence type="ECO:0000256" key="1">
    <source>
        <dbReference type="SAM" id="MobiDB-lite"/>
    </source>
</evidence>
<gene>
    <name evidence="2" type="ORF">CFIMG_008513RA00001</name>
</gene>
<feature type="region of interest" description="Disordered" evidence="1">
    <location>
        <begin position="18"/>
        <end position="51"/>
    </location>
</feature>
<accession>A0A2C5XJS4</accession>
<dbReference type="Proteomes" id="UP000222788">
    <property type="component" value="Unassembled WGS sequence"/>
</dbReference>
<evidence type="ECO:0000313" key="2">
    <source>
        <dbReference type="EMBL" id="PHH55771.1"/>
    </source>
</evidence>
<comment type="caution">
    <text evidence="2">The sequence shown here is derived from an EMBL/GenBank/DDBJ whole genome shotgun (WGS) entry which is preliminary data.</text>
</comment>
<name>A0A2C5XJS4_9PEZI</name>